<name>A0AAV0AV50_PHAPC</name>
<accession>A0AAV0AV50</accession>
<evidence type="ECO:0000256" key="1">
    <source>
        <dbReference type="SAM" id="SignalP"/>
    </source>
</evidence>
<feature type="chain" id="PRO_5043964767" evidence="1">
    <location>
        <begin position="22"/>
        <end position="769"/>
    </location>
</feature>
<protein>
    <submittedName>
        <fullName evidence="2">Expressed protein</fullName>
    </submittedName>
</protein>
<evidence type="ECO:0000313" key="2">
    <source>
        <dbReference type="EMBL" id="CAH7673512.1"/>
    </source>
</evidence>
<comment type="caution">
    <text evidence="2">The sequence shown here is derived from an EMBL/GenBank/DDBJ whole genome shotgun (WGS) entry which is preliminary data.</text>
</comment>
<proteinExistence type="predicted"/>
<dbReference type="AlphaFoldDB" id="A0AAV0AV50"/>
<dbReference type="EMBL" id="CALTRL010001726">
    <property type="protein sequence ID" value="CAH7673512.1"/>
    <property type="molecule type" value="Genomic_DNA"/>
</dbReference>
<organism evidence="2 3">
    <name type="scientific">Phakopsora pachyrhizi</name>
    <name type="common">Asian soybean rust disease fungus</name>
    <dbReference type="NCBI Taxonomy" id="170000"/>
    <lineage>
        <taxon>Eukaryota</taxon>
        <taxon>Fungi</taxon>
        <taxon>Dikarya</taxon>
        <taxon>Basidiomycota</taxon>
        <taxon>Pucciniomycotina</taxon>
        <taxon>Pucciniomycetes</taxon>
        <taxon>Pucciniales</taxon>
        <taxon>Phakopsoraceae</taxon>
        <taxon>Phakopsora</taxon>
    </lineage>
</organism>
<keyword evidence="3" id="KW-1185">Reference proteome</keyword>
<dbReference type="Proteomes" id="UP001153365">
    <property type="component" value="Unassembled WGS sequence"/>
</dbReference>
<reference evidence="2" key="1">
    <citation type="submission" date="2022-06" db="EMBL/GenBank/DDBJ databases">
        <authorList>
            <consortium name="SYNGENTA / RWTH Aachen University"/>
        </authorList>
    </citation>
    <scope>NUCLEOTIDE SEQUENCE</scope>
</reference>
<feature type="signal peptide" evidence="1">
    <location>
        <begin position="1"/>
        <end position="21"/>
    </location>
</feature>
<sequence length="769" mass="90118">MGFLVKASGLLIVSLELSIEGTFLGDKNLVLNKVAESYEPLRVTSAHNLPQIPSTSTFKHMLSPPNLNIQEPWATDNQDQEQIGTQWNRDNPRWNFADSLSVFPLSNSLSAHFPSYIDSLSEKKSCSSISYDSVEENSHFNPTFNGWWINSNNNQLSYPEINIDESYHEIIENYLRHEQIYGMFSDQLHMHGVEKFGYQELEVPKTEKFSNFFANNTDLPSARNSESGFDWISFLNLNPSREDKCVLKSKENYSIKTSEFLNSYSQWENIKNRNGEDINFKLTPDSKAYSHSHFKPNYFHFKESESSIKITNRIQIKENSKKIKKAKTSGELNMKSFTEAKNSSSNGQLSTIDDGILKTLEQPDLSFKGKYNVQLKINNQLFESKEKGENKYMGYWNKELKKKFDCTLEKFKRKIEKQALNNPAENIFLDFMNEMDNFVNGLSSNFDHKRKSKSKKLLKLMEKVNTVNSPVEQETLLEKLLIWNKIPLEKVFFQDLNHKFKNHSVPGLESLIQKFISIVEKQISSNGDNYFYIPNRHVKHFFGQGETNSFDLQNKFFQNHLDSTYHLSKLFFNSLNFIDKISIADEKATFYKNNIIFVRKGIFPHWAHKYSIGLRERYFLRKPFLAFSTIINRIFCNGPQDYQDLYLKQQRDAVDFYDEIWKHLKLINNRNKSGCILYIDNIDSFVDKKIKYKFLKAFKMYNDYIEKKNRFEMRVDNKSRAGFIALWRLIALWLACKRVELLELMILGDENLSHKFKSFITSIICCVIF</sequence>
<evidence type="ECO:0000313" key="3">
    <source>
        <dbReference type="Proteomes" id="UP001153365"/>
    </source>
</evidence>
<gene>
    <name evidence="2" type="ORF">PPACK8108_LOCUS8377</name>
</gene>
<keyword evidence="1" id="KW-0732">Signal</keyword>